<feature type="compositionally biased region" description="Basic and acidic residues" evidence="1">
    <location>
        <begin position="50"/>
        <end position="60"/>
    </location>
</feature>
<reference evidence="3" key="1">
    <citation type="journal article" date="2005" name="PLoS Biol.">
        <title>The genomes of Oryza sativa: a history of duplications.</title>
        <authorList>
            <person name="Yu J."/>
            <person name="Wang J."/>
            <person name="Lin W."/>
            <person name="Li S."/>
            <person name="Li H."/>
            <person name="Zhou J."/>
            <person name="Ni P."/>
            <person name="Dong W."/>
            <person name="Hu S."/>
            <person name="Zeng C."/>
            <person name="Zhang J."/>
            <person name="Zhang Y."/>
            <person name="Li R."/>
            <person name="Xu Z."/>
            <person name="Li S."/>
            <person name="Li X."/>
            <person name="Zheng H."/>
            <person name="Cong L."/>
            <person name="Lin L."/>
            <person name="Yin J."/>
            <person name="Geng J."/>
            <person name="Li G."/>
            <person name="Shi J."/>
            <person name="Liu J."/>
            <person name="Lv H."/>
            <person name="Li J."/>
            <person name="Wang J."/>
            <person name="Deng Y."/>
            <person name="Ran L."/>
            <person name="Shi X."/>
            <person name="Wang X."/>
            <person name="Wu Q."/>
            <person name="Li C."/>
            <person name="Ren X."/>
            <person name="Wang J."/>
            <person name="Wang X."/>
            <person name="Li D."/>
            <person name="Liu D."/>
            <person name="Zhang X."/>
            <person name="Ji Z."/>
            <person name="Zhao W."/>
            <person name="Sun Y."/>
            <person name="Zhang Z."/>
            <person name="Bao J."/>
            <person name="Han Y."/>
            <person name="Dong L."/>
            <person name="Ji J."/>
            <person name="Chen P."/>
            <person name="Wu S."/>
            <person name="Liu J."/>
            <person name="Xiao Y."/>
            <person name="Bu D."/>
            <person name="Tan J."/>
            <person name="Yang L."/>
            <person name="Ye C."/>
            <person name="Zhang J."/>
            <person name="Xu J."/>
            <person name="Zhou Y."/>
            <person name="Yu Y."/>
            <person name="Zhang B."/>
            <person name="Zhuang S."/>
            <person name="Wei H."/>
            <person name="Liu B."/>
            <person name="Lei M."/>
            <person name="Yu H."/>
            <person name="Li Y."/>
            <person name="Xu H."/>
            <person name="Wei S."/>
            <person name="He X."/>
            <person name="Fang L."/>
            <person name="Zhang Z."/>
            <person name="Zhang Y."/>
            <person name="Huang X."/>
            <person name="Su Z."/>
            <person name="Tong W."/>
            <person name="Li J."/>
            <person name="Tong Z."/>
            <person name="Li S."/>
            <person name="Ye J."/>
            <person name="Wang L."/>
            <person name="Fang L."/>
            <person name="Lei T."/>
            <person name="Chen C."/>
            <person name="Chen H."/>
            <person name="Xu Z."/>
            <person name="Li H."/>
            <person name="Huang H."/>
            <person name="Zhang F."/>
            <person name="Xu H."/>
            <person name="Li N."/>
            <person name="Zhao C."/>
            <person name="Li S."/>
            <person name="Dong L."/>
            <person name="Huang Y."/>
            <person name="Li L."/>
            <person name="Xi Y."/>
            <person name="Qi Q."/>
            <person name="Li W."/>
            <person name="Zhang B."/>
            <person name="Hu W."/>
            <person name="Zhang Y."/>
            <person name="Tian X."/>
            <person name="Jiao Y."/>
            <person name="Liang X."/>
            <person name="Jin J."/>
            <person name="Gao L."/>
            <person name="Zheng W."/>
            <person name="Hao B."/>
            <person name="Liu S."/>
            <person name="Wang W."/>
            <person name="Yuan L."/>
            <person name="Cao M."/>
            <person name="McDermott J."/>
            <person name="Samudrala R."/>
            <person name="Wang J."/>
            <person name="Wong G.K."/>
            <person name="Yang H."/>
        </authorList>
    </citation>
    <scope>NUCLEOTIDE SEQUENCE [LARGE SCALE GENOMIC DNA]</scope>
</reference>
<evidence type="ECO:0000313" key="3">
    <source>
        <dbReference type="EMBL" id="EEE57532.1"/>
    </source>
</evidence>
<sequence length="93" mass="10638">MHEYTTRVFFTSFLHISHSVALFSPYAEAASYRYFYCGSRIQNSQNYIRPRRETGQDSRETTMALSSSPCTKAATYTLANHARSQDTESPKLV</sequence>
<dbReference type="Proteomes" id="UP000007752">
    <property type="component" value="Chromosome 2"/>
</dbReference>
<keyword evidence="2" id="KW-0732">Signal</keyword>
<protein>
    <recommendedName>
        <fullName evidence="4">Secreted protein</fullName>
    </recommendedName>
</protein>
<dbReference type="AlphaFoldDB" id="B9F1J0"/>
<reference evidence="3" key="2">
    <citation type="submission" date="2008-12" db="EMBL/GenBank/DDBJ databases">
        <title>Improved gene annotation of the rice (Oryza sativa) genomes.</title>
        <authorList>
            <person name="Wang J."/>
            <person name="Li R."/>
            <person name="Fan W."/>
            <person name="Huang Q."/>
            <person name="Zhang J."/>
            <person name="Zhou Y."/>
            <person name="Hu Y."/>
            <person name="Zi S."/>
            <person name="Li J."/>
            <person name="Ni P."/>
            <person name="Zheng H."/>
            <person name="Zhang Y."/>
            <person name="Zhao M."/>
            <person name="Hao Q."/>
            <person name="McDermott J."/>
            <person name="Samudrala R."/>
            <person name="Kristiansen K."/>
            <person name="Wong G.K.-S."/>
        </authorList>
    </citation>
    <scope>NUCLEOTIDE SEQUENCE</scope>
</reference>
<accession>B9F1J0</accession>
<feature type="signal peptide" evidence="2">
    <location>
        <begin position="1"/>
        <end position="29"/>
    </location>
</feature>
<proteinExistence type="predicted"/>
<gene>
    <name evidence="3" type="ORF">OsJ_07849</name>
</gene>
<evidence type="ECO:0000256" key="2">
    <source>
        <dbReference type="SAM" id="SignalP"/>
    </source>
</evidence>
<feature type="chain" id="PRO_5002883925" description="Secreted protein" evidence="2">
    <location>
        <begin position="30"/>
        <end position="93"/>
    </location>
</feature>
<feature type="region of interest" description="Disordered" evidence="1">
    <location>
        <begin position="47"/>
        <end position="69"/>
    </location>
</feature>
<organism evidence="3">
    <name type="scientific">Oryza sativa subsp. japonica</name>
    <name type="common">Rice</name>
    <dbReference type="NCBI Taxonomy" id="39947"/>
    <lineage>
        <taxon>Eukaryota</taxon>
        <taxon>Viridiplantae</taxon>
        <taxon>Streptophyta</taxon>
        <taxon>Embryophyta</taxon>
        <taxon>Tracheophyta</taxon>
        <taxon>Spermatophyta</taxon>
        <taxon>Magnoliopsida</taxon>
        <taxon>Liliopsida</taxon>
        <taxon>Poales</taxon>
        <taxon>Poaceae</taxon>
        <taxon>BOP clade</taxon>
        <taxon>Oryzoideae</taxon>
        <taxon>Oryzeae</taxon>
        <taxon>Oryzinae</taxon>
        <taxon>Oryza</taxon>
        <taxon>Oryza sativa</taxon>
    </lineage>
</organism>
<evidence type="ECO:0008006" key="4">
    <source>
        <dbReference type="Google" id="ProtNLM"/>
    </source>
</evidence>
<evidence type="ECO:0000256" key="1">
    <source>
        <dbReference type="SAM" id="MobiDB-lite"/>
    </source>
</evidence>
<name>B9F1J0_ORYSJ</name>
<dbReference type="EMBL" id="CM000139">
    <property type="protein sequence ID" value="EEE57532.1"/>
    <property type="molecule type" value="Genomic_DNA"/>
</dbReference>